<dbReference type="Pfam" id="PF12802">
    <property type="entry name" value="MarR_2"/>
    <property type="match status" value="1"/>
</dbReference>
<reference evidence="5 6" key="1">
    <citation type="submission" date="2017-07" db="EMBL/GenBank/DDBJ databases">
        <title>Genome Sequence of Sulfitobacter pseudonitzschiae Strain SMR1 Isolated from a culture of the Diatom Skeletonema marinoi.</title>
        <authorList>
            <person name="Topel M."/>
            <person name="Pinder M.I.M."/>
            <person name="Johansson O.N."/>
            <person name="Kourtchenko O."/>
            <person name="Godhe A."/>
            <person name="Clarke A.K."/>
        </authorList>
    </citation>
    <scope>NUCLEOTIDE SEQUENCE [LARGE SCALE GENOMIC DNA]</scope>
    <source>
        <strain evidence="5 6">SMR1</strain>
        <plasmid evidence="5 6">pSMR1-3</plasmid>
    </source>
</reference>
<name>A0A221K8A2_9RHOB</name>
<geneLocation type="plasmid" evidence="5 6">
    <name>pSMR1-3</name>
</geneLocation>
<dbReference type="KEGG" id="spse:SULPSESMR1_04509"/>
<dbReference type="PANTHER" id="PTHR35790:SF4">
    <property type="entry name" value="HTH-TYPE TRANSCRIPTIONAL REGULATOR PCHR"/>
    <property type="match status" value="1"/>
</dbReference>
<keyword evidence="6" id="KW-1185">Reference proteome</keyword>
<evidence type="ECO:0000313" key="6">
    <source>
        <dbReference type="Proteomes" id="UP000199754"/>
    </source>
</evidence>
<dbReference type="GO" id="GO:0003677">
    <property type="term" value="F:DNA binding"/>
    <property type="evidence" value="ECO:0007669"/>
    <property type="project" value="UniProtKB-KW"/>
</dbReference>
<dbReference type="SMART" id="SM00347">
    <property type="entry name" value="HTH_MARR"/>
    <property type="match status" value="1"/>
</dbReference>
<dbReference type="GO" id="GO:0003700">
    <property type="term" value="F:DNA-binding transcription factor activity"/>
    <property type="evidence" value="ECO:0007669"/>
    <property type="project" value="InterPro"/>
</dbReference>
<dbReference type="EMBL" id="CP022418">
    <property type="protein sequence ID" value="ASM75228.1"/>
    <property type="molecule type" value="Genomic_DNA"/>
</dbReference>
<evidence type="ECO:0000256" key="2">
    <source>
        <dbReference type="ARBA" id="ARBA00023125"/>
    </source>
</evidence>
<dbReference type="RefSeq" id="WP_240311234.1">
    <property type="nucleotide sequence ID" value="NZ_CP022418.1"/>
</dbReference>
<keyword evidence="2" id="KW-0238">DNA-binding</keyword>
<sequence>MTRPQKIEQPIERISSSTRKRDGVVILDIDHYAPFLLNAVSNAWGRKTSAIYRRDFGLGLVDWRVMAMLNIEQGITASRICDVIRLDKAAVSRSLKQLSEQGLLRSEQLSNDPRKRLWWLSELGLETHEAVLLVALSCEKKLVTGVSPTDLEIFLRVMRQMLTNIDPK</sequence>
<dbReference type="SUPFAM" id="SSF46785">
    <property type="entry name" value="Winged helix' DNA-binding domain"/>
    <property type="match status" value="1"/>
</dbReference>
<evidence type="ECO:0000259" key="4">
    <source>
        <dbReference type="PROSITE" id="PS50995"/>
    </source>
</evidence>
<evidence type="ECO:0000256" key="1">
    <source>
        <dbReference type="ARBA" id="ARBA00023015"/>
    </source>
</evidence>
<protein>
    <submittedName>
        <fullName evidence="5">MarR family protein</fullName>
    </submittedName>
</protein>
<accession>A0A221K8A2</accession>
<evidence type="ECO:0000256" key="3">
    <source>
        <dbReference type="ARBA" id="ARBA00023163"/>
    </source>
</evidence>
<dbReference type="InterPro" id="IPR036388">
    <property type="entry name" value="WH-like_DNA-bd_sf"/>
</dbReference>
<organism evidence="5 6">
    <name type="scientific">Pseudosulfitobacter pseudonitzschiae</name>
    <dbReference type="NCBI Taxonomy" id="1402135"/>
    <lineage>
        <taxon>Bacteria</taxon>
        <taxon>Pseudomonadati</taxon>
        <taxon>Pseudomonadota</taxon>
        <taxon>Alphaproteobacteria</taxon>
        <taxon>Rhodobacterales</taxon>
        <taxon>Roseobacteraceae</taxon>
        <taxon>Pseudosulfitobacter</taxon>
    </lineage>
</organism>
<dbReference type="Gene3D" id="1.10.10.10">
    <property type="entry name" value="Winged helix-like DNA-binding domain superfamily/Winged helix DNA-binding domain"/>
    <property type="match status" value="1"/>
</dbReference>
<dbReference type="InterPro" id="IPR052067">
    <property type="entry name" value="Metal_resp_HTH_trans_reg"/>
</dbReference>
<dbReference type="InterPro" id="IPR000835">
    <property type="entry name" value="HTH_MarR-typ"/>
</dbReference>
<keyword evidence="5" id="KW-0614">Plasmid</keyword>
<evidence type="ECO:0000313" key="5">
    <source>
        <dbReference type="EMBL" id="ASM75228.1"/>
    </source>
</evidence>
<dbReference type="AlphaFoldDB" id="A0A221K8A2"/>
<dbReference type="PANTHER" id="PTHR35790">
    <property type="entry name" value="HTH-TYPE TRANSCRIPTIONAL REGULATOR PCHR"/>
    <property type="match status" value="1"/>
</dbReference>
<keyword evidence="3" id="KW-0804">Transcription</keyword>
<feature type="domain" description="HTH marR-type" evidence="4">
    <location>
        <begin position="30"/>
        <end position="163"/>
    </location>
</feature>
<dbReference type="InterPro" id="IPR036390">
    <property type="entry name" value="WH_DNA-bd_sf"/>
</dbReference>
<proteinExistence type="predicted"/>
<dbReference type="PROSITE" id="PS50995">
    <property type="entry name" value="HTH_MARR_2"/>
    <property type="match status" value="1"/>
</dbReference>
<dbReference type="Proteomes" id="UP000199754">
    <property type="component" value="Plasmid pSMR1-3"/>
</dbReference>
<gene>
    <name evidence="5" type="ORF">SULPSESMR1_04509</name>
</gene>
<keyword evidence="1" id="KW-0805">Transcription regulation</keyword>